<feature type="region of interest" description="Disordered" evidence="1">
    <location>
        <begin position="734"/>
        <end position="753"/>
    </location>
</feature>
<reference evidence="3" key="2">
    <citation type="submission" date="2022-06" db="UniProtKB">
        <authorList>
            <consortium name="EnsemblMetazoa"/>
        </authorList>
    </citation>
    <scope>IDENTIFICATION</scope>
    <source>
        <strain evidence="3">DF5081</strain>
    </source>
</reference>
<feature type="compositionally biased region" description="Low complexity" evidence="1">
    <location>
        <begin position="948"/>
        <end position="962"/>
    </location>
</feature>
<keyword evidence="4" id="KW-1185">Reference proteome</keyword>
<name>A0A8R1E0A8_CAEJA</name>
<dbReference type="Proteomes" id="UP000005237">
    <property type="component" value="Unassembled WGS sequence"/>
</dbReference>
<feature type="compositionally biased region" description="Basic and acidic residues" evidence="1">
    <location>
        <begin position="513"/>
        <end position="530"/>
    </location>
</feature>
<feature type="region of interest" description="Disordered" evidence="1">
    <location>
        <begin position="948"/>
        <end position="970"/>
    </location>
</feature>
<dbReference type="EnsemblMetazoa" id="CJA16444b.1">
    <property type="protein sequence ID" value="CJA16444b.1"/>
    <property type="gene ID" value="WBGene00135649"/>
</dbReference>
<feature type="region of interest" description="Disordered" evidence="1">
    <location>
        <begin position="416"/>
        <end position="447"/>
    </location>
</feature>
<keyword evidence="2" id="KW-0472">Membrane</keyword>
<feature type="compositionally biased region" description="Polar residues" evidence="1">
    <location>
        <begin position="471"/>
        <end position="480"/>
    </location>
</feature>
<feature type="compositionally biased region" description="Basic and acidic residues" evidence="1">
    <location>
        <begin position="434"/>
        <end position="447"/>
    </location>
</feature>
<keyword evidence="2" id="KW-1133">Transmembrane helix</keyword>
<keyword evidence="2" id="KW-0812">Transmembrane</keyword>
<sequence>MWSRITAFQAIRSLAIVDQCVLRSQSLNGSLKLQYDCDHPVTITFAKCGNPFLFSKTSKSSDTLFFQEKWVPFLVNKSSEHCEDNAGSIGSFDIHLRANAKFACKFIFSVSELFEDYQKVEPITYFEIDQPARNADFKVYVEPFNNQTTLTIEHSFPPTVSFHFGKCGMYDNRTFSSEHNQWEVIERFMSLVCNSDQTKGFTTHISHESPVIGFLSFGAPPQTNTRWLRNFVFICVILFAIMFCSACFNFCLNSDGLSDDAVEPLPSIHQEAECPKHLSWKKYKQQREETFSLSLKFRKISYLCAYSLITTFNLVAVLTCCLKMNRSRRNDWSRGNELEHYEDYRPNYPSENFREREERRSDFQYGHRAYSPEHYQGPSTSEFSDFSEFKHNDYPERSDNDHWEKRRSDFEYAHRAYSPEHYQGPSTSEFSDSSEFKRNDYPEKYDNDHWEKRRSDFEYGQRAYSREHYQGPSTSEFSDSSEFKRNDYPERWDNDGWVNQLERRFNYSNPRRRYPENRQQKTTSHREFDNQKPSTETPAKKASRQFTWQQIVEQSQQRSKNQNENNNNNNSHCNRYDELESFFRHRHEESLLIYGNIEQSHMQPIKRKIREKGNTRDDELAKLFDSAYYPMPSETLQDLETCLKARGDGSSLPLKTTTVNVVAPAIIPSRRVAMNLVSIYDDSQCIPCSGNITNMPPHLKMFPPPISPVYGYQDYSNPPPYKPRVQTQQNGRNFQNQNQNQHRPPPQEESSKDKFSLCYTLSDDPDSPARQLFEQLRHHPLIPPNMTPRHLIFVYEKPEGQAIPRRNLVCQEVQTSNAAVGDYSVVRYNVETQTEWREVNEERSALMSPSDNRQRLHKPIITKEPSISNCEFTITYCFNRVSEPDVPEFNLAVLKVAKWLQMSNLGHNAVAVQQRKKFGYTFPMEKTMGTRIVHRPPSPNKELIKYSKTFSSSSSTSKNSSPKIKEKGKKACESDGMTIERHAVNVDADLVASLISGSSDMATSAIECSLMGKGSDINTSRGEEGEGDEQSKGKEPETEQQHEPPFEPKQNSKEKEGLSD</sequence>
<evidence type="ECO:0000256" key="1">
    <source>
        <dbReference type="SAM" id="MobiDB-lite"/>
    </source>
</evidence>
<protein>
    <submittedName>
        <fullName evidence="3">Uncharacterized protein</fullName>
    </submittedName>
</protein>
<organism evidence="3 4">
    <name type="scientific">Caenorhabditis japonica</name>
    <dbReference type="NCBI Taxonomy" id="281687"/>
    <lineage>
        <taxon>Eukaryota</taxon>
        <taxon>Metazoa</taxon>
        <taxon>Ecdysozoa</taxon>
        <taxon>Nematoda</taxon>
        <taxon>Chromadorea</taxon>
        <taxon>Rhabditida</taxon>
        <taxon>Rhabditina</taxon>
        <taxon>Rhabditomorpha</taxon>
        <taxon>Rhabditoidea</taxon>
        <taxon>Rhabditidae</taxon>
        <taxon>Peloderinae</taxon>
        <taxon>Caenorhabditis</taxon>
    </lineage>
</organism>
<feature type="region of interest" description="Disordered" evidence="1">
    <location>
        <begin position="464"/>
        <end position="484"/>
    </location>
</feature>
<evidence type="ECO:0000256" key="2">
    <source>
        <dbReference type="SAM" id="Phobius"/>
    </source>
</evidence>
<feature type="region of interest" description="Disordered" evidence="1">
    <location>
        <begin position="508"/>
        <end position="573"/>
    </location>
</feature>
<feature type="transmembrane region" description="Helical" evidence="2">
    <location>
        <begin position="231"/>
        <end position="252"/>
    </location>
</feature>
<feature type="compositionally biased region" description="Basic and acidic residues" evidence="1">
    <location>
        <begin position="1021"/>
        <end position="1060"/>
    </location>
</feature>
<feature type="region of interest" description="Disordered" evidence="1">
    <location>
        <begin position="1012"/>
        <end position="1060"/>
    </location>
</feature>
<feature type="compositionally biased region" description="Polar residues" evidence="1">
    <location>
        <begin position="544"/>
        <end position="553"/>
    </location>
</feature>
<proteinExistence type="predicted"/>
<accession>A0A8R1E0A8</accession>
<evidence type="ECO:0000313" key="4">
    <source>
        <dbReference type="Proteomes" id="UP000005237"/>
    </source>
</evidence>
<feature type="compositionally biased region" description="Low complexity" evidence="1">
    <location>
        <begin position="554"/>
        <end position="571"/>
    </location>
</feature>
<feature type="transmembrane region" description="Helical" evidence="2">
    <location>
        <begin position="300"/>
        <end position="322"/>
    </location>
</feature>
<reference evidence="4" key="1">
    <citation type="submission" date="2010-08" db="EMBL/GenBank/DDBJ databases">
        <authorList>
            <consortium name="Caenorhabditis japonica Sequencing Consortium"/>
            <person name="Wilson R.K."/>
        </authorList>
    </citation>
    <scope>NUCLEOTIDE SEQUENCE [LARGE SCALE GENOMIC DNA]</scope>
    <source>
        <strain evidence="4">DF5081</strain>
    </source>
</reference>
<dbReference type="AlphaFoldDB" id="A0A8R1E0A8"/>
<feature type="compositionally biased region" description="Polar residues" evidence="1">
    <location>
        <begin position="424"/>
        <end position="433"/>
    </location>
</feature>
<evidence type="ECO:0000313" key="3">
    <source>
        <dbReference type="EnsemblMetazoa" id="CJA16444b.1"/>
    </source>
</evidence>